<dbReference type="AlphaFoldDB" id="A0A820R784"/>
<evidence type="ECO:0000313" key="2">
    <source>
        <dbReference type="Proteomes" id="UP000663881"/>
    </source>
</evidence>
<evidence type="ECO:0000313" key="1">
    <source>
        <dbReference type="EMBL" id="CAF4432736.1"/>
    </source>
</evidence>
<gene>
    <name evidence="1" type="ORF">OKA104_LOCUS53172</name>
</gene>
<name>A0A820R784_9BILA</name>
<accession>A0A820R784</accession>
<feature type="non-terminal residue" evidence="1">
    <location>
        <position position="95"/>
    </location>
</feature>
<protein>
    <submittedName>
        <fullName evidence="1">Uncharacterized protein</fullName>
    </submittedName>
</protein>
<sequence length="95" mass="10676">VLRSLLLSPVGSQMTNDAVCEILQSCFRICFETRLSELLRKTSEHVLIDMVQLLFARLPQFKDDATSLASTKLIKDLSTTGITTANQPESQKEKY</sequence>
<proteinExistence type="predicted"/>
<feature type="non-terminal residue" evidence="1">
    <location>
        <position position="1"/>
    </location>
</feature>
<dbReference type="Proteomes" id="UP000663881">
    <property type="component" value="Unassembled WGS sequence"/>
</dbReference>
<reference evidence="1" key="1">
    <citation type="submission" date="2021-02" db="EMBL/GenBank/DDBJ databases">
        <authorList>
            <person name="Nowell W R."/>
        </authorList>
    </citation>
    <scope>NUCLEOTIDE SEQUENCE</scope>
</reference>
<organism evidence="1 2">
    <name type="scientific">Adineta steineri</name>
    <dbReference type="NCBI Taxonomy" id="433720"/>
    <lineage>
        <taxon>Eukaryota</taxon>
        <taxon>Metazoa</taxon>
        <taxon>Spiralia</taxon>
        <taxon>Gnathifera</taxon>
        <taxon>Rotifera</taxon>
        <taxon>Eurotatoria</taxon>
        <taxon>Bdelloidea</taxon>
        <taxon>Adinetida</taxon>
        <taxon>Adinetidae</taxon>
        <taxon>Adineta</taxon>
    </lineage>
</organism>
<dbReference type="EMBL" id="CAJOAY010032507">
    <property type="protein sequence ID" value="CAF4432736.1"/>
    <property type="molecule type" value="Genomic_DNA"/>
</dbReference>
<comment type="caution">
    <text evidence="1">The sequence shown here is derived from an EMBL/GenBank/DDBJ whole genome shotgun (WGS) entry which is preliminary data.</text>
</comment>